<organism evidence="3 4">
    <name type="scientific">Halopseudomonas oceani</name>
    <dbReference type="NCBI Taxonomy" id="1708783"/>
    <lineage>
        <taxon>Bacteria</taxon>
        <taxon>Pseudomonadati</taxon>
        <taxon>Pseudomonadota</taxon>
        <taxon>Gammaproteobacteria</taxon>
        <taxon>Pseudomonadales</taxon>
        <taxon>Pseudomonadaceae</taxon>
        <taxon>Halopseudomonas</taxon>
    </lineage>
</organism>
<accession>A0A2P4EY30</accession>
<dbReference type="Proteomes" id="UP000243451">
    <property type="component" value="Unassembled WGS sequence"/>
</dbReference>
<dbReference type="InterPro" id="IPR036928">
    <property type="entry name" value="AS_sf"/>
</dbReference>
<keyword evidence="4" id="KW-1185">Reference proteome</keyword>
<proteinExistence type="inferred from homology"/>
<evidence type="ECO:0000256" key="1">
    <source>
        <dbReference type="ARBA" id="ARBA00009199"/>
    </source>
</evidence>
<comment type="similarity">
    <text evidence="1">Belongs to the amidase family.</text>
</comment>
<name>A0A2P4EY30_9GAMM</name>
<gene>
    <name evidence="3" type="ORF">C1949_05070</name>
</gene>
<comment type="caution">
    <text evidence="3">The sequence shown here is derived from an EMBL/GenBank/DDBJ whole genome shotgun (WGS) entry which is preliminary data.</text>
</comment>
<sequence length="514" mass="54931">MPIDQQQYLNNDATGLANMVSQGDTSATELLDIAISRCEQLNPSINAICRPMYDIARERIKQPLSGPLAGVPILIKDAVQDYAGLPTSNGNQAFNRLPATQHSHIVRRLLDAGAVIIGKTNTPELALKGVTDPKAFGLTRNPWNPEHTPGGSSGGSAAAVAAGLVPLAGANDGGGSIRIPAACCGLFGLRPSRGRVSPGPASAEIWEGASSDLVLSRSVRDAALSLDLMAGGNPGDPFIIAAPEQDFRTLAKREPGRLRIGFSTRSPVDRPVHPEAIEAVQRTIALLHSLGHDVEEAQPEYDGHALARSYLSLYFGQVAATLQQARDMGASEGEFELLTRILAALGRAQSSGEYVSRHRDWNQFGQALGTFYQRYDLYLTPTLAHPPIRHEQAELPSRQQQILRLMLDSGLLSFMARRGWLDTMIEGMALDNLTYVPFTQLANLTGTPAMSVPLHWTTDGLPLGVQFCAPSGGEALLLQLATQLEAAQPWKDHWPAMAGAVSPAPSPAHAPVAS</sequence>
<feature type="domain" description="Amidase" evidence="2">
    <location>
        <begin position="29"/>
        <end position="398"/>
    </location>
</feature>
<dbReference type="SUPFAM" id="SSF75304">
    <property type="entry name" value="Amidase signature (AS) enzymes"/>
    <property type="match status" value="1"/>
</dbReference>
<dbReference type="RefSeq" id="WP_104737379.1">
    <property type="nucleotide sequence ID" value="NZ_BMHR01000001.1"/>
</dbReference>
<dbReference type="EMBL" id="PPSK01000003">
    <property type="protein sequence ID" value="POB05141.1"/>
    <property type="molecule type" value="Genomic_DNA"/>
</dbReference>
<dbReference type="GO" id="GO:0003824">
    <property type="term" value="F:catalytic activity"/>
    <property type="evidence" value="ECO:0007669"/>
    <property type="project" value="InterPro"/>
</dbReference>
<feature type="domain" description="Amidase" evidence="2">
    <location>
        <begin position="433"/>
        <end position="478"/>
    </location>
</feature>
<protein>
    <submittedName>
        <fullName evidence="3">Amidase</fullName>
    </submittedName>
</protein>
<dbReference type="InterPro" id="IPR020556">
    <property type="entry name" value="Amidase_CS"/>
</dbReference>
<dbReference type="Gene3D" id="3.90.1300.10">
    <property type="entry name" value="Amidase signature (AS) domain"/>
    <property type="match status" value="1"/>
</dbReference>
<evidence type="ECO:0000313" key="4">
    <source>
        <dbReference type="Proteomes" id="UP000243451"/>
    </source>
</evidence>
<evidence type="ECO:0000259" key="2">
    <source>
        <dbReference type="Pfam" id="PF01425"/>
    </source>
</evidence>
<dbReference type="AlphaFoldDB" id="A0A2P4EY30"/>
<dbReference type="InterPro" id="IPR000120">
    <property type="entry name" value="Amidase"/>
</dbReference>
<dbReference type="PROSITE" id="PS00571">
    <property type="entry name" value="AMIDASES"/>
    <property type="match status" value="1"/>
</dbReference>
<dbReference type="PANTHER" id="PTHR11895">
    <property type="entry name" value="TRANSAMIDASE"/>
    <property type="match status" value="1"/>
</dbReference>
<reference evidence="3 4" key="1">
    <citation type="submission" date="2018-01" db="EMBL/GenBank/DDBJ databases">
        <title>Draft genome of the type strain Pseudomonas oceani DSM 100277 isolated from the deep water in Okinawa trough, northwestern Pacific Ocean.</title>
        <authorList>
            <person name="Gomila M."/>
            <person name="Mulet M."/>
            <person name="Garcia-Valdes E."/>
            <person name="Lalucat J."/>
        </authorList>
    </citation>
    <scope>NUCLEOTIDE SEQUENCE [LARGE SCALE GENOMIC DNA]</scope>
    <source>
        <strain evidence="3 4">DSM 100277</strain>
    </source>
</reference>
<evidence type="ECO:0000313" key="3">
    <source>
        <dbReference type="EMBL" id="POB05141.1"/>
    </source>
</evidence>
<dbReference type="Pfam" id="PF01425">
    <property type="entry name" value="Amidase"/>
    <property type="match status" value="2"/>
</dbReference>
<dbReference type="PANTHER" id="PTHR11895:SF7">
    <property type="entry name" value="GLUTAMYL-TRNA(GLN) AMIDOTRANSFERASE SUBUNIT A, MITOCHONDRIAL"/>
    <property type="match status" value="1"/>
</dbReference>
<dbReference type="InterPro" id="IPR023631">
    <property type="entry name" value="Amidase_dom"/>
</dbReference>
<dbReference type="OrthoDB" id="9811471at2"/>